<evidence type="ECO:0000256" key="4">
    <source>
        <dbReference type="ARBA" id="ARBA00022475"/>
    </source>
</evidence>
<dbReference type="InterPro" id="IPR003593">
    <property type="entry name" value="AAA+_ATPase"/>
</dbReference>
<sequence length="299" mass="32733">MAIVFEQVSFAYDDRSLWRQSALEEICLTLEEGVFAAVAGASGSGKSTLLQLFNGILRPTGGRVRVLDWDIQAGEKPLPLRHLRRRVGLVFQFPEQQLFEDTVEKDLCFGPLNFGMTRAEARVRASRALDMVGLDDTLLGRNPFHLSGGQMRKVAIASVLAMDPDVLVLDEPTATLDPQSRAELALLLSRLHREQGKTVIVVTHRLQEMLPYAGLWIVMKEGRLAFQGGAAELVREAERLERDCGLAVPACIAMWNEVAGRLGLSGEEPCLTPETLAERLARLLNEPSGPGVGHTGRGG</sequence>
<protein>
    <submittedName>
        <fullName evidence="10">Energy-coupling factor transporter ATPase</fullName>
    </submittedName>
</protein>
<evidence type="ECO:0000256" key="7">
    <source>
        <dbReference type="ARBA" id="ARBA00022967"/>
    </source>
</evidence>
<dbReference type="InterPro" id="IPR003439">
    <property type="entry name" value="ABC_transporter-like_ATP-bd"/>
</dbReference>
<keyword evidence="4" id="KW-1003">Cell membrane</keyword>
<feature type="domain" description="ABC transporter" evidence="9">
    <location>
        <begin position="3"/>
        <end position="246"/>
    </location>
</feature>
<dbReference type="OrthoDB" id="9784332at2"/>
<dbReference type="CDD" id="cd03225">
    <property type="entry name" value="ABC_cobalt_CbiO_domain1"/>
    <property type="match status" value="1"/>
</dbReference>
<comment type="similarity">
    <text evidence="2">Belongs to the ABC transporter superfamily.</text>
</comment>
<proteinExistence type="inferred from homology"/>
<evidence type="ECO:0000256" key="2">
    <source>
        <dbReference type="ARBA" id="ARBA00005417"/>
    </source>
</evidence>
<keyword evidence="5" id="KW-0547">Nucleotide-binding</keyword>
<keyword evidence="8" id="KW-0472">Membrane</keyword>
<dbReference type="Pfam" id="PF00005">
    <property type="entry name" value="ABC_tran"/>
    <property type="match status" value="1"/>
</dbReference>
<gene>
    <name evidence="10" type="ORF">FRY98_20990</name>
</gene>
<keyword evidence="11" id="KW-1185">Reference proteome</keyword>
<dbReference type="GO" id="GO:0043190">
    <property type="term" value="C:ATP-binding cassette (ABC) transporter complex"/>
    <property type="evidence" value="ECO:0007669"/>
    <property type="project" value="TreeGrafter"/>
</dbReference>
<dbReference type="InterPro" id="IPR017871">
    <property type="entry name" value="ABC_transporter-like_CS"/>
</dbReference>
<dbReference type="PROSITE" id="PS50893">
    <property type="entry name" value="ABC_TRANSPORTER_2"/>
    <property type="match status" value="1"/>
</dbReference>
<dbReference type="PANTHER" id="PTHR43553:SF27">
    <property type="entry name" value="ENERGY-COUPLING FACTOR TRANSPORTER ATP-BINDING PROTEIN ECFA2"/>
    <property type="match status" value="1"/>
</dbReference>
<dbReference type="FunFam" id="3.40.50.300:FF:000224">
    <property type="entry name" value="Energy-coupling factor transporter ATP-binding protein EcfA"/>
    <property type="match status" value="1"/>
</dbReference>
<name>A0A5D0CPB6_9BACL</name>
<dbReference type="PANTHER" id="PTHR43553">
    <property type="entry name" value="HEAVY METAL TRANSPORTER"/>
    <property type="match status" value="1"/>
</dbReference>
<evidence type="ECO:0000256" key="5">
    <source>
        <dbReference type="ARBA" id="ARBA00022741"/>
    </source>
</evidence>
<comment type="caution">
    <text evidence="10">The sequence shown here is derived from an EMBL/GenBank/DDBJ whole genome shotgun (WGS) entry which is preliminary data.</text>
</comment>
<dbReference type="InterPro" id="IPR015856">
    <property type="entry name" value="ABC_transpr_CbiO/EcfA_su"/>
</dbReference>
<evidence type="ECO:0000259" key="9">
    <source>
        <dbReference type="PROSITE" id="PS50893"/>
    </source>
</evidence>
<evidence type="ECO:0000256" key="1">
    <source>
        <dbReference type="ARBA" id="ARBA00004202"/>
    </source>
</evidence>
<reference evidence="10 11" key="1">
    <citation type="submission" date="2019-08" db="EMBL/GenBank/DDBJ databases">
        <title>Genome sequencing of Paenibacillus faecis DSM 23593(T).</title>
        <authorList>
            <person name="Kook J.-K."/>
            <person name="Park S.-N."/>
            <person name="Lim Y.K."/>
        </authorList>
    </citation>
    <scope>NUCLEOTIDE SEQUENCE [LARGE SCALE GENOMIC DNA]</scope>
    <source>
        <strain evidence="10 11">DSM 23593</strain>
    </source>
</reference>
<evidence type="ECO:0000256" key="6">
    <source>
        <dbReference type="ARBA" id="ARBA00022840"/>
    </source>
</evidence>
<comment type="subcellular location">
    <subcellularLocation>
        <location evidence="1">Cell membrane</location>
        <topology evidence="1">Peripheral membrane protein</topology>
    </subcellularLocation>
</comment>
<organism evidence="10 11">
    <name type="scientific">Paenibacillus faecis</name>
    <dbReference type="NCBI Taxonomy" id="862114"/>
    <lineage>
        <taxon>Bacteria</taxon>
        <taxon>Bacillati</taxon>
        <taxon>Bacillota</taxon>
        <taxon>Bacilli</taxon>
        <taxon>Bacillales</taxon>
        <taxon>Paenibacillaceae</taxon>
        <taxon>Paenibacillus</taxon>
    </lineage>
</organism>
<dbReference type="InterPro" id="IPR027417">
    <property type="entry name" value="P-loop_NTPase"/>
</dbReference>
<dbReference type="GO" id="GO:0042626">
    <property type="term" value="F:ATPase-coupled transmembrane transporter activity"/>
    <property type="evidence" value="ECO:0007669"/>
    <property type="project" value="TreeGrafter"/>
</dbReference>
<dbReference type="SUPFAM" id="SSF52540">
    <property type="entry name" value="P-loop containing nucleoside triphosphate hydrolases"/>
    <property type="match status" value="1"/>
</dbReference>
<evidence type="ECO:0000256" key="8">
    <source>
        <dbReference type="ARBA" id="ARBA00023136"/>
    </source>
</evidence>
<evidence type="ECO:0000313" key="10">
    <source>
        <dbReference type="EMBL" id="TYA11602.1"/>
    </source>
</evidence>
<dbReference type="RefSeq" id="WP_148455607.1">
    <property type="nucleotide sequence ID" value="NZ_VSDO01000004.1"/>
</dbReference>
<evidence type="ECO:0000256" key="3">
    <source>
        <dbReference type="ARBA" id="ARBA00022448"/>
    </source>
</evidence>
<keyword evidence="7" id="KW-1278">Translocase</keyword>
<dbReference type="GO" id="GO:0016887">
    <property type="term" value="F:ATP hydrolysis activity"/>
    <property type="evidence" value="ECO:0007669"/>
    <property type="project" value="InterPro"/>
</dbReference>
<accession>A0A5D0CPB6</accession>
<dbReference type="AlphaFoldDB" id="A0A5D0CPB6"/>
<evidence type="ECO:0000313" key="11">
    <source>
        <dbReference type="Proteomes" id="UP000325218"/>
    </source>
</evidence>
<keyword evidence="6" id="KW-0067">ATP-binding</keyword>
<keyword evidence="3" id="KW-0813">Transport</keyword>
<dbReference type="EMBL" id="VSDO01000004">
    <property type="protein sequence ID" value="TYA11602.1"/>
    <property type="molecule type" value="Genomic_DNA"/>
</dbReference>
<dbReference type="PROSITE" id="PS00211">
    <property type="entry name" value="ABC_TRANSPORTER_1"/>
    <property type="match status" value="1"/>
</dbReference>
<dbReference type="InterPro" id="IPR050095">
    <property type="entry name" value="ECF_ABC_transporter_ATP-bd"/>
</dbReference>
<dbReference type="Gene3D" id="3.40.50.300">
    <property type="entry name" value="P-loop containing nucleotide triphosphate hydrolases"/>
    <property type="match status" value="1"/>
</dbReference>
<dbReference type="GO" id="GO:0015087">
    <property type="term" value="F:cobalt ion transmembrane transporter activity"/>
    <property type="evidence" value="ECO:0007669"/>
    <property type="project" value="UniProtKB-ARBA"/>
</dbReference>
<dbReference type="Proteomes" id="UP000325218">
    <property type="component" value="Unassembled WGS sequence"/>
</dbReference>
<dbReference type="GO" id="GO:0005524">
    <property type="term" value="F:ATP binding"/>
    <property type="evidence" value="ECO:0007669"/>
    <property type="project" value="UniProtKB-KW"/>
</dbReference>
<dbReference type="SMART" id="SM00382">
    <property type="entry name" value="AAA"/>
    <property type="match status" value="1"/>
</dbReference>